<dbReference type="Proteomes" id="UP000281708">
    <property type="component" value="Unassembled WGS sequence"/>
</dbReference>
<gene>
    <name evidence="1" type="ORF">D9V37_09795</name>
</gene>
<keyword evidence="2" id="KW-1185">Reference proteome</keyword>
<name>A0A3L8P0B7_9ACTN</name>
<organism evidence="1 2">
    <name type="scientific">Nocardioides mangrovicus</name>
    <dbReference type="NCBI Taxonomy" id="2478913"/>
    <lineage>
        <taxon>Bacteria</taxon>
        <taxon>Bacillati</taxon>
        <taxon>Actinomycetota</taxon>
        <taxon>Actinomycetes</taxon>
        <taxon>Propionibacteriales</taxon>
        <taxon>Nocardioidaceae</taxon>
        <taxon>Nocardioides</taxon>
    </lineage>
</organism>
<dbReference type="AlphaFoldDB" id="A0A3L8P0B7"/>
<proteinExistence type="predicted"/>
<evidence type="ECO:0000313" key="1">
    <source>
        <dbReference type="EMBL" id="RLV48885.1"/>
    </source>
</evidence>
<reference evidence="1 2" key="1">
    <citation type="submission" date="2018-10" db="EMBL/GenBank/DDBJ databases">
        <title>Marmoricola sp. 4Q3S-7 whole genome shotgun sequence.</title>
        <authorList>
            <person name="Li F."/>
        </authorList>
    </citation>
    <scope>NUCLEOTIDE SEQUENCE [LARGE SCALE GENOMIC DNA]</scope>
    <source>
        <strain evidence="1 2">4Q3S-7</strain>
    </source>
</reference>
<protein>
    <recommendedName>
        <fullName evidence="3">CYTH domain-containing protein</fullName>
    </recommendedName>
</protein>
<accession>A0A3L8P0B7</accession>
<evidence type="ECO:0008006" key="3">
    <source>
        <dbReference type="Google" id="ProtNLM"/>
    </source>
</evidence>
<evidence type="ECO:0000313" key="2">
    <source>
        <dbReference type="Proteomes" id="UP000281708"/>
    </source>
</evidence>
<dbReference type="EMBL" id="RDBE01000007">
    <property type="protein sequence ID" value="RLV48885.1"/>
    <property type="molecule type" value="Genomic_DNA"/>
</dbReference>
<comment type="caution">
    <text evidence="1">The sequence shown here is derived from an EMBL/GenBank/DDBJ whole genome shotgun (WGS) entry which is preliminary data.</text>
</comment>
<sequence>MAFTRPRWDEDVKTLGIPAALLLLVALSAPAEANANLKPDYEVKLLLDPADVLTSGHVPTTALTSYLDLGASDTRSYQYLDTDPLDLDAEGWSVRERVVGSGDLQLDYKHRWTISDGDVDAALDQANDDGFDAADDNYDAEVDWGYGSEVLSAADDKTEDEDLPSGQDAVDVAVADIPGKLDDWGTKNWGSQVLAESRVHGPVTTHQYEGTLDGHDVDLEVVPLRAASGSGTDYLVELSFKEQKESSAASARSAAISELDDQGWLLHQDSLKTSLILDRY</sequence>